<dbReference type="InterPro" id="IPR016039">
    <property type="entry name" value="Thiolase-like"/>
</dbReference>
<dbReference type="InterPro" id="IPR006162">
    <property type="entry name" value="Ppantetheine_attach_site"/>
</dbReference>
<dbReference type="FunFam" id="3.40.47.10:FF:000019">
    <property type="entry name" value="Polyketide synthase type I"/>
    <property type="match status" value="1"/>
</dbReference>
<feature type="region of interest" description="N-terminal hotdog fold" evidence="8">
    <location>
        <begin position="1"/>
        <end position="114"/>
    </location>
</feature>
<feature type="region of interest" description="Disordered" evidence="9">
    <location>
        <begin position="1893"/>
        <end position="1914"/>
    </location>
</feature>
<evidence type="ECO:0000313" key="13">
    <source>
        <dbReference type="EMBL" id="NEC91059.1"/>
    </source>
</evidence>
<dbReference type="PROSITE" id="PS50075">
    <property type="entry name" value="CARRIER"/>
    <property type="match status" value="3"/>
</dbReference>
<dbReference type="Pfam" id="PF00550">
    <property type="entry name" value="PP-binding"/>
    <property type="match status" value="4"/>
</dbReference>
<dbReference type="PROSITE" id="PS52004">
    <property type="entry name" value="KS3_2"/>
    <property type="match status" value="2"/>
</dbReference>
<feature type="region of interest" description="N-terminal hotdog fold" evidence="8">
    <location>
        <begin position="502"/>
        <end position="624"/>
    </location>
</feature>
<evidence type="ECO:0000256" key="2">
    <source>
        <dbReference type="ARBA" id="ARBA00004792"/>
    </source>
</evidence>
<dbReference type="CDD" id="cd00833">
    <property type="entry name" value="PKS"/>
    <property type="match status" value="2"/>
</dbReference>
<dbReference type="GO" id="GO:0005737">
    <property type="term" value="C:cytoplasm"/>
    <property type="evidence" value="ECO:0007669"/>
    <property type="project" value="UniProtKB-SubCell"/>
</dbReference>
<dbReference type="InterPro" id="IPR013968">
    <property type="entry name" value="PKS_KR"/>
</dbReference>
<dbReference type="Pfam" id="PF02801">
    <property type="entry name" value="Ketoacyl-synt_C"/>
    <property type="match status" value="2"/>
</dbReference>
<feature type="domain" description="Carrier" evidence="10">
    <location>
        <begin position="2703"/>
        <end position="2780"/>
    </location>
</feature>
<proteinExistence type="predicted"/>
<feature type="region of interest" description="C-terminal hotdog fold" evidence="8">
    <location>
        <begin position="638"/>
        <end position="794"/>
    </location>
</feature>
<dbReference type="GO" id="GO:0071770">
    <property type="term" value="P:DIM/DIP cell wall layer assembly"/>
    <property type="evidence" value="ECO:0007669"/>
    <property type="project" value="TreeGrafter"/>
</dbReference>
<dbReference type="InterPro" id="IPR009081">
    <property type="entry name" value="PP-bd_ACP"/>
</dbReference>
<dbReference type="SUPFAM" id="SSF47336">
    <property type="entry name" value="ACP-like"/>
    <property type="match status" value="4"/>
</dbReference>
<dbReference type="Pfam" id="PF21089">
    <property type="entry name" value="PKS_DH_N"/>
    <property type="match status" value="2"/>
</dbReference>
<dbReference type="SMART" id="SM00822">
    <property type="entry name" value="PKS_KR"/>
    <property type="match status" value="1"/>
</dbReference>
<dbReference type="Gene3D" id="3.40.50.720">
    <property type="entry name" value="NAD(P)-binding Rossmann-like Domain"/>
    <property type="match status" value="1"/>
</dbReference>
<dbReference type="InterPro" id="IPR036736">
    <property type="entry name" value="ACP-like_sf"/>
</dbReference>
<dbReference type="GO" id="GO:0033068">
    <property type="term" value="P:macrolide biosynthetic process"/>
    <property type="evidence" value="ECO:0007669"/>
    <property type="project" value="UniProtKB-ARBA"/>
</dbReference>
<evidence type="ECO:0000256" key="7">
    <source>
        <dbReference type="ARBA" id="ARBA00022737"/>
    </source>
</evidence>
<dbReference type="Pfam" id="PF00109">
    <property type="entry name" value="ketoacyl-synt"/>
    <property type="match status" value="2"/>
</dbReference>
<feature type="domain" description="Ketosynthase family 3 (KS3)" evidence="11">
    <location>
        <begin position="812"/>
        <end position="1243"/>
    </location>
</feature>
<comment type="pathway">
    <text evidence="2">Antibiotic biosynthesis.</text>
</comment>
<evidence type="ECO:0000259" key="11">
    <source>
        <dbReference type="PROSITE" id="PS52004"/>
    </source>
</evidence>
<sequence length="2820" mass="300655">MTESPIFVDTFTLTHDNPLLQGHVIRGRSLMPAVGHLDLVLHVLGRHGHAVQDVELRDFTILAPLAVQPGEQVLTTVEGRPSPTGGLRIEVRGRHGQDAPDVTYAVVTAHPGAVPAFEERLPLPLDGTVRTTPLADIYTWCREHELVHSGLMKTDGVFHRRPSDWVAEVELAPEHHGSADAFLFQPALFEAGLLCGGVAFGLLHDGADNPDPRLPQRFGLYLPLVFESFRATAPLGRRCFIRIPAESVRGDDELVRLTMEFYDPNGLKVAEVAQYVAKRVRDTTASESREEAVVAPAPVAVWTGGSSAAGSQDVVAVLCELIGARLGRAPGRIRTGTGYYELGLASADLLSLKADLEDRLSLPLSPTIMFEYPTVTELAAFLEGLLAERQIPAAPASTSDPESAVCDTLTGEVSALLGVPAGDVHPDDTFEELGLDWVGLARLADRVNDRFGLTLMSAAFGEHRTVRAMAAYLASARREPVEAGQVPPQEPEPAGPVPTRPHPMLQRAVRHDDGHAYETRFDGSEPYLRDHQVRGSRVLPGAAQLEMARAAVERALGGRSTGQVRLDDVMWLRPAVCGPDGLVLRVSVRTATTGGWEYDIHSVDGGGGHTLCSQGRASLRETGDLGLPSLEELREACGGGAFSVEHIYGLYADAGLDYGPAQRSLVRLGVGTDEAGQPQVLAELRLPVAAEPLDGFRLHPSIIDGALQATIGLRLTDAASPGRPGGPALPFALQHVDAPDATPARAYAWIRPQRGSSPVAASAKLDITVFDERGEVCVNLTGLSTRTLPDLPPTAQETTVERSAPHVPGRADGDIAIVGLSGRYPEAADLDEFWDNLRSGRDCVREVPTERWDHRRYTDGSDTGRTPGRWGGFLDGIDLFDPLFFQISMLEAEHLDPQERLFLQTAHHVLEDAGYTGERLARPGRVGVFVGAMYQEFQLHGAQAQERGRLVALSGSASTIANRVSYFYNFTGPSMTVDTMCSGSLTAIHLACEAIKSGQCHAAIAGGVNLTSHPNKYLLLGLRNFLSSDGRCRSFGAGGDGYVPGEGVGAVLLKPLERAVADGDHIYGVIKGTAVNHGGRSPGYSVPSPAAQGEVIADALRAARVDPRALSYIEAHGTGTSLGDPIEVAGLIKGLSSAGSLPENCAIGSVKSNIGHSESAAGMAGITKVLLQMRHGELVPTLHCETLNPHIDFDRIPLRVQRQLEPWRRPMLEVDGERRTVPRIAGVSSFGAGGSNAHIVISEYEPALPSPVRAPADGRPALLLLSARSEEQLVDQARRLHARLAELSDTELPDVAWTLQTGRTALEERLAFAATSVADTRARLESFAADPRRPGAWARGAVQPDREATAGRRTDDELASALVEWSARGTHDRLLGLWAVGAEVDWETLHRAGPPARQVSLPGYPFARERCWPDLGPGVASHESLVPPAAHVPQPQPQPLRPAEGAAEPDEVLLLRPVWTAQDARPGDAAPAERFAEHHVVVVGRLAPGEREALRTGLPANAVCRFVELPDGPLDHQYTEVTRQVFTLVRDLLAAGVRRPALLQTVLTGDPATDVERERLACFGGLAGLLRTAGLENPLLHTRYLECLDGASPATIAARIAAEATGVPEPEVRHRDGLRYVARLAEMPSAMPADQPWKQGGVYLITGGVGGLGLIMAREIAASAGQATVVLTGRSTLNPAQAAALEALRVLGLTVDHQRADVADRAAVTRLLDHVRRTHGPLTGILHSAGVTDDKLIVRKTVQELERVLAPKVAGLVHLDELSRDQPLETFLCFSSTSGAFGNPGQADYAAANAFMDAYAAYRNRLVDAGLRSGAMVSVDWPLWDEGGMGTDGALRERLRGTGVVPLDTVRGVRALHCAQAAEENDLSDGRLVVLAGRRDALLPWLTGLADTPAAPRPIGEPGADAASVPGTAQSPVAADRGLEDRAVGHLRHRLAAALNLGPERLGPDTPLERYGMDSVIAVGVTAELEDAFGPLSRTLLFEVQTVRELARYFVTEHAPALRALLGEPTAPQQAPPSGVHDDDGPARPGPVEAPVSERPRPDSGGGAAASRRAQSRDRDPGTTPPGRSEEIAIIGVSGRYPQADDLDTLWSNLRSGKDCVTEIPADRWERLYGAEPAEDGASRGMWGAFLAGIDRFDPLHFGISPREAEAMDPQQRLFLETVWHLLEESGVTQDVIERRYGRRVGVYVGAAYQMYRADESDPVLAALTSAASYNLIANRVSHFFGLEGPSLALDNMCASSATAVHLACADLLRGESELAIAGGVNLTVHPEKYLALSEMRLLGSHPGSRSFRDGDGYLPAEAVGAVLLKPLSAAVRDGDTVHAVIKGTASLHGGRANGFMTPSHRAQVRVMRRAMEQAGVEPGSIGYVEAAANGTTLSDEVEVRALREVFGSVAEPVAVGTVKSNLGHPEPASGIAQLTKVVLQLRHEELAPLVDAGSPNPNLDLDGTALRLCERLTAWEPRATVGADGLPTPRRALINSVAAGGSHVSLVIEAPPVTDPVVRNAEDTGSSLVVLSAGDSERLLTAARQLRDFLERDDRAGLADLAYTTQVGRDALPERLAVVAGSREELAQALTHYLQVHGPDSGCGTDHGSGVVVPVHLGNAETDAGVMDAVLSGARGEEFLATLVDDRDLERLAELWVRGARVPWGGLHNGHRRLVRLPATAFDRGNYWIGRRARSTVAAEPGASSGRATPAVGRRPAPRLTDSERTMVAVWAELLGVDAGKLDETSSFLSLGGNSLLATRLINLLRQYTGVELTVQAVFDAPRLGELAAVLDRRAPEAGGTGTGEVETILESIGFIEGLTDEELNSLAGENSKFH</sequence>
<feature type="domain" description="Ketosynthase family 3 (KS3)" evidence="11">
    <location>
        <begin position="2069"/>
        <end position="2495"/>
    </location>
</feature>
<feature type="active site" description="Proton donor; for dehydratase activity" evidence="8">
    <location>
        <position position="704"/>
    </location>
</feature>
<name>A0A6B3C325_9ACTN</name>
<dbReference type="InterPro" id="IPR050091">
    <property type="entry name" value="PKS_NRPS_Biosynth_Enz"/>
</dbReference>
<dbReference type="InterPro" id="IPR057326">
    <property type="entry name" value="KR_dom"/>
</dbReference>
<keyword evidence="5" id="KW-0597">Phosphoprotein</keyword>
<dbReference type="SMART" id="SM00825">
    <property type="entry name" value="PKS_KS"/>
    <property type="match status" value="2"/>
</dbReference>
<evidence type="ECO:0000259" key="12">
    <source>
        <dbReference type="PROSITE" id="PS52019"/>
    </source>
</evidence>
<protein>
    <submittedName>
        <fullName evidence="13">SDR family NAD(P)-dependent oxidoreductase</fullName>
    </submittedName>
</protein>
<dbReference type="SMART" id="SM01294">
    <property type="entry name" value="PKS_PP_betabranch"/>
    <property type="match status" value="1"/>
</dbReference>
<dbReference type="InterPro" id="IPR014031">
    <property type="entry name" value="Ketoacyl_synth_C"/>
</dbReference>
<reference evidence="13" key="1">
    <citation type="submission" date="2020-01" db="EMBL/GenBank/DDBJ databases">
        <title>Insect and environment-associated Actinomycetes.</title>
        <authorList>
            <person name="Currrie C."/>
            <person name="Chevrette M."/>
            <person name="Carlson C."/>
            <person name="Stubbendieck R."/>
            <person name="Wendt-Pienkowski E."/>
        </authorList>
    </citation>
    <scope>NUCLEOTIDE SEQUENCE</scope>
    <source>
        <strain evidence="13">SID12501</strain>
    </source>
</reference>
<dbReference type="EMBL" id="JAAGLU010000038">
    <property type="protein sequence ID" value="NEC91059.1"/>
    <property type="molecule type" value="Genomic_DNA"/>
</dbReference>
<feature type="region of interest" description="Disordered" evidence="9">
    <location>
        <begin position="480"/>
        <end position="500"/>
    </location>
</feature>
<gene>
    <name evidence="13" type="ORF">G3I71_35850</name>
</gene>
<dbReference type="Gene3D" id="3.40.47.10">
    <property type="match status" value="2"/>
</dbReference>
<evidence type="ECO:0000256" key="1">
    <source>
        <dbReference type="ARBA" id="ARBA00004496"/>
    </source>
</evidence>
<dbReference type="Pfam" id="PF22336">
    <property type="entry name" value="RhiE-like_linker"/>
    <property type="match status" value="2"/>
</dbReference>
<dbReference type="Pfam" id="PF08659">
    <property type="entry name" value="KR"/>
    <property type="match status" value="1"/>
</dbReference>
<dbReference type="InterPro" id="IPR036291">
    <property type="entry name" value="NAD(P)-bd_dom_sf"/>
</dbReference>
<dbReference type="InterPro" id="IPR054514">
    <property type="entry name" value="RhiE-like_linker"/>
</dbReference>
<dbReference type="Gene3D" id="1.10.1240.100">
    <property type="match status" value="2"/>
</dbReference>
<dbReference type="InterPro" id="IPR020806">
    <property type="entry name" value="PKS_PP-bd"/>
</dbReference>
<dbReference type="CDD" id="cd08953">
    <property type="entry name" value="KR_2_SDR_x"/>
    <property type="match status" value="1"/>
</dbReference>
<feature type="region of interest" description="C-terminal hotdog fold" evidence="8">
    <location>
        <begin position="129"/>
        <end position="286"/>
    </location>
</feature>
<evidence type="ECO:0000256" key="4">
    <source>
        <dbReference type="ARBA" id="ARBA00022490"/>
    </source>
</evidence>
<evidence type="ECO:0000256" key="8">
    <source>
        <dbReference type="PROSITE-ProRule" id="PRU01363"/>
    </source>
</evidence>
<feature type="domain" description="PKS/mFAS DH" evidence="12">
    <location>
        <begin position="1"/>
        <end position="286"/>
    </location>
</feature>
<evidence type="ECO:0000256" key="6">
    <source>
        <dbReference type="ARBA" id="ARBA00022679"/>
    </source>
</evidence>
<dbReference type="InterPro" id="IPR042104">
    <property type="entry name" value="PKS_dehydratase_sf"/>
</dbReference>
<evidence type="ECO:0000256" key="3">
    <source>
        <dbReference type="ARBA" id="ARBA00022450"/>
    </source>
</evidence>
<evidence type="ECO:0000256" key="9">
    <source>
        <dbReference type="SAM" id="MobiDB-lite"/>
    </source>
</evidence>
<comment type="caution">
    <text evidence="8">Lacks conserved residue(s) required for the propagation of feature annotation.</text>
</comment>
<dbReference type="InterPro" id="IPR049551">
    <property type="entry name" value="PKS_DH_C"/>
</dbReference>
<dbReference type="PROSITE" id="PS52019">
    <property type="entry name" value="PKS_MFAS_DH"/>
    <property type="match status" value="2"/>
</dbReference>
<keyword evidence="7" id="KW-0677">Repeat</keyword>
<feature type="active site" description="Proton acceptor; for dehydratase activity" evidence="8">
    <location>
        <position position="531"/>
    </location>
</feature>
<organism evidence="13">
    <name type="scientific">Streptomyces sp. SID12501</name>
    <dbReference type="NCBI Taxonomy" id="2706042"/>
    <lineage>
        <taxon>Bacteria</taxon>
        <taxon>Bacillati</taxon>
        <taxon>Actinomycetota</taxon>
        <taxon>Actinomycetes</taxon>
        <taxon>Kitasatosporales</taxon>
        <taxon>Streptomycetaceae</taxon>
        <taxon>Streptomyces</taxon>
    </lineage>
</organism>
<dbReference type="GO" id="GO:0006633">
    <property type="term" value="P:fatty acid biosynthetic process"/>
    <property type="evidence" value="ECO:0007669"/>
    <property type="project" value="TreeGrafter"/>
</dbReference>
<accession>A0A6B3C325</accession>
<dbReference type="InterPro" id="IPR020841">
    <property type="entry name" value="PKS_Beta-ketoAc_synthase_dom"/>
</dbReference>
<feature type="domain" description="Carrier" evidence="10">
    <location>
        <begin position="308"/>
        <end position="386"/>
    </location>
</feature>
<dbReference type="SMART" id="SM00826">
    <property type="entry name" value="PKS_DH"/>
    <property type="match status" value="2"/>
</dbReference>
<keyword evidence="6" id="KW-0808">Transferase</keyword>
<feature type="domain" description="PKS/mFAS DH" evidence="12">
    <location>
        <begin position="502"/>
        <end position="794"/>
    </location>
</feature>
<dbReference type="GO" id="GO:0005886">
    <property type="term" value="C:plasma membrane"/>
    <property type="evidence" value="ECO:0007669"/>
    <property type="project" value="TreeGrafter"/>
</dbReference>
<dbReference type="InterPro" id="IPR020807">
    <property type="entry name" value="PKS_DH"/>
</dbReference>
<evidence type="ECO:0000259" key="10">
    <source>
        <dbReference type="PROSITE" id="PS50075"/>
    </source>
</evidence>
<comment type="caution">
    <text evidence="13">The sequence shown here is derived from an EMBL/GenBank/DDBJ whole genome shotgun (WGS) entry which is preliminary data.</text>
</comment>
<comment type="subcellular location">
    <subcellularLocation>
        <location evidence="1">Cytoplasm</location>
    </subcellularLocation>
</comment>
<keyword evidence="3" id="KW-0596">Phosphopantetheine</keyword>
<dbReference type="PANTHER" id="PTHR43775">
    <property type="entry name" value="FATTY ACID SYNTHASE"/>
    <property type="match status" value="1"/>
</dbReference>
<dbReference type="InterPro" id="IPR049552">
    <property type="entry name" value="PKS_DH_N"/>
</dbReference>
<keyword evidence="4" id="KW-0963">Cytoplasm</keyword>
<dbReference type="Gene3D" id="1.10.1200.10">
    <property type="entry name" value="ACP-like"/>
    <property type="match status" value="4"/>
</dbReference>
<dbReference type="InterPro" id="IPR014030">
    <property type="entry name" value="Ketoacyl_synth_N"/>
</dbReference>
<dbReference type="SUPFAM" id="SSF51735">
    <property type="entry name" value="NAD(P)-binding Rossmann-fold domains"/>
    <property type="match status" value="2"/>
</dbReference>
<dbReference type="InterPro" id="IPR049900">
    <property type="entry name" value="PKS_mFAS_DH"/>
</dbReference>
<dbReference type="RefSeq" id="WP_164321464.1">
    <property type="nucleotide sequence ID" value="NZ_JAAGLU010000038.1"/>
</dbReference>
<dbReference type="GO" id="GO:0004312">
    <property type="term" value="F:fatty acid synthase activity"/>
    <property type="evidence" value="ECO:0007669"/>
    <property type="project" value="TreeGrafter"/>
</dbReference>
<feature type="compositionally biased region" description="Pro residues" evidence="9">
    <location>
        <begin position="488"/>
        <end position="500"/>
    </location>
</feature>
<dbReference type="PANTHER" id="PTHR43775:SF37">
    <property type="entry name" value="SI:DKEY-61P9.11"/>
    <property type="match status" value="1"/>
</dbReference>
<dbReference type="Pfam" id="PF14765">
    <property type="entry name" value="PS-DH"/>
    <property type="match status" value="1"/>
</dbReference>
<feature type="domain" description="Carrier" evidence="10">
    <location>
        <begin position="400"/>
        <end position="477"/>
    </location>
</feature>
<dbReference type="SUPFAM" id="SSF53901">
    <property type="entry name" value="Thiolase-like"/>
    <property type="match status" value="2"/>
</dbReference>
<feature type="region of interest" description="Disordered" evidence="9">
    <location>
        <begin position="2009"/>
        <end position="2075"/>
    </location>
</feature>
<feature type="region of interest" description="Disordered" evidence="9">
    <location>
        <begin position="2684"/>
        <end position="2704"/>
    </location>
</feature>
<dbReference type="SMART" id="SM00823">
    <property type="entry name" value="PKS_PP"/>
    <property type="match status" value="4"/>
</dbReference>
<dbReference type="PROSITE" id="PS00012">
    <property type="entry name" value="PHOSPHOPANTETHEINE"/>
    <property type="match status" value="2"/>
</dbReference>
<evidence type="ECO:0000256" key="5">
    <source>
        <dbReference type="ARBA" id="ARBA00022553"/>
    </source>
</evidence>
<dbReference type="Gene3D" id="3.10.129.110">
    <property type="entry name" value="Polyketide synthase dehydratase"/>
    <property type="match status" value="2"/>
</dbReference>
<dbReference type="GO" id="GO:0031177">
    <property type="term" value="F:phosphopantetheine binding"/>
    <property type="evidence" value="ECO:0007669"/>
    <property type="project" value="InterPro"/>
</dbReference>